<accession>A0A1F7YHG4</accession>
<reference evidence="2 3" key="1">
    <citation type="journal article" date="2016" name="Nat. Commun.">
        <title>Thousands of microbial genomes shed light on interconnected biogeochemical processes in an aquifer system.</title>
        <authorList>
            <person name="Anantharaman K."/>
            <person name="Brown C.T."/>
            <person name="Hug L.A."/>
            <person name="Sharon I."/>
            <person name="Castelle C.J."/>
            <person name="Probst A.J."/>
            <person name="Thomas B.C."/>
            <person name="Singh A."/>
            <person name="Wilkins M.J."/>
            <person name="Karaoz U."/>
            <person name="Brodie E.L."/>
            <person name="Williams K.H."/>
            <person name="Hubbard S.S."/>
            <person name="Banfield J.F."/>
        </authorList>
    </citation>
    <scope>NUCLEOTIDE SEQUENCE [LARGE SCALE GENOMIC DNA]</scope>
</reference>
<organism evidence="2 3">
    <name type="scientific">Candidatus Woesebacteria bacterium RIFCSPHIGHO2_01_FULL_40_22</name>
    <dbReference type="NCBI Taxonomy" id="1802499"/>
    <lineage>
        <taxon>Bacteria</taxon>
        <taxon>Candidatus Woeseibacteriota</taxon>
    </lineage>
</organism>
<evidence type="ECO:0000256" key="1">
    <source>
        <dbReference type="SAM" id="MobiDB-lite"/>
    </source>
</evidence>
<dbReference type="EMBL" id="MGGL01000009">
    <property type="protein sequence ID" value="OGM26776.1"/>
    <property type="molecule type" value="Genomic_DNA"/>
</dbReference>
<feature type="region of interest" description="Disordered" evidence="1">
    <location>
        <begin position="58"/>
        <end position="96"/>
    </location>
</feature>
<feature type="compositionally biased region" description="Basic and acidic residues" evidence="1">
    <location>
        <begin position="83"/>
        <end position="96"/>
    </location>
</feature>
<dbReference type="AlphaFoldDB" id="A0A1F7YHG4"/>
<protein>
    <submittedName>
        <fullName evidence="2">Uncharacterized protein</fullName>
    </submittedName>
</protein>
<gene>
    <name evidence="2" type="ORF">A2628_04435</name>
</gene>
<evidence type="ECO:0000313" key="2">
    <source>
        <dbReference type="EMBL" id="OGM26776.1"/>
    </source>
</evidence>
<sequence>MSEIKKERLGELPVDYRIHIPNIKTGGNFGPIEDSRKILESWAGDNPYRRNQLEADLKSVFDPEPQGRGTNPITPTSTGTGLSREEKRPRDLRESD</sequence>
<feature type="compositionally biased region" description="Polar residues" evidence="1">
    <location>
        <begin position="68"/>
        <end position="81"/>
    </location>
</feature>
<proteinExistence type="predicted"/>
<dbReference type="Proteomes" id="UP000179221">
    <property type="component" value="Unassembled WGS sequence"/>
</dbReference>
<evidence type="ECO:0000313" key="3">
    <source>
        <dbReference type="Proteomes" id="UP000179221"/>
    </source>
</evidence>
<name>A0A1F7YHG4_9BACT</name>
<comment type="caution">
    <text evidence="2">The sequence shown here is derived from an EMBL/GenBank/DDBJ whole genome shotgun (WGS) entry which is preliminary data.</text>
</comment>